<organism evidence="1 2">
    <name type="scientific">Caerostris extrusa</name>
    <name type="common">Bark spider</name>
    <name type="synonym">Caerostris bankana</name>
    <dbReference type="NCBI Taxonomy" id="172846"/>
    <lineage>
        <taxon>Eukaryota</taxon>
        <taxon>Metazoa</taxon>
        <taxon>Ecdysozoa</taxon>
        <taxon>Arthropoda</taxon>
        <taxon>Chelicerata</taxon>
        <taxon>Arachnida</taxon>
        <taxon>Araneae</taxon>
        <taxon>Araneomorphae</taxon>
        <taxon>Entelegynae</taxon>
        <taxon>Araneoidea</taxon>
        <taxon>Araneidae</taxon>
        <taxon>Caerostris</taxon>
    </lineage>
</organism>
<proteinExistence type="predicted"/>
<gene>
    <name evidence="1" type="ORF">CEXT_323341</name>
</gene>
<name>A0AAV4S9L5_CAEEX</name>
<evidence type="ECO:0000313" key="2">
    <source>
        <dbReference type="Proteomes" id="UP001054945"/>
    </source>
</evidence>
<reference evidence="1 2" key="1">
    <citation type="submission" date="2021-06" db="EMBL/GenBank/DDBJ databases">
        <title>Caerostris extrusa draft genome.</title>
        <authorList>
            <person name="Kono N."/>
            <person name="Arakawa K."/>
        </authorList>
    </citation>
    <scope>NUCLEOTIDE SEQUENCE [LARGE SCALE GENOMIC DNA]</scope>
</reference>
<comment type="caution">
    <text evidence="1">The sequence shown here is derived from an EMBL/GenBank/DDBJ whole genome shotgun (WGS) entry which is preliminary data.</text>
</comment>
<accession>A0AAV4S9L5</accession>
<dbReference type="EMBL" id="BPLR01009105">
    <property type="protein sequence ID" value="GIY29649.1"/>
    <property type="molecule type" value="Genomic_DNA"/>
</dbReference>
<sequence>MSINGLWTSDFLKKKGKLNQKVGELLLVRDSPHSTSPPTWTREMKKLIPPEHEYLCLEHQFRVLTTRRPNINAELTPAPRQRDVFVGERHGAAFSETPAPCMPWEAERAAA</sequence>
<dbReference type="Proteomes" id="UP001054945">
    <property type="component" value="Unassembled WGS sequence"/>
</dbReference>
<keyword evidence="2" id="KW-1185">Reference proteome</keyword>
<evidence type="ECO:0000313" key="1">
    <source>
        <dbReference type="EMBL" id="GIY29649.1"/>
    </source>
</evidence>
<dbReference type="AlphaFoldDB" id="A0AAV4S9L5"/>
<protein>
    <submittedName>
        <fullName evidence="1">Uncharacterized protein</fullName>
    </submittedName>
</protein>